<name>V6LXD7_9EUKA</name>
<sequence>MTINATACKSPIHPIEEFRSSNRKIILISCIRSSLRLLKEETERVQFLKYCINMIPQNLDIIDENNKALIDQIQ</sequence>
<gene>
    <name evidence="1" type="ORF">SS50377_10838</name>
</gene>
<proteinExistence type="predicted"/>
<reference evidence="1" key="1">
    <citation type="journal article" date="2014" name="PLoS Genet.">
        <title>The Genome of Spironucleus salmonicida Highlights a Fish Pathogen Adapted to Fluctuating Environments.</title>
        <authorList>
            <person name="Xu F."/>
            <person name="Jerlstrom-Hultqvist J."/>
            <person name="Einarsson E."/>
            <person name="Astvaldsson A."/>
            <person name="Svard S.G."/>
            <person name="Andersson J.O."/>
        </authorList>
    </citation>
    <scope>NUCLEOTIDE SEQUENCE</scope>
</reference>
<accession>V6LXD7</accession>
<organism evidence="1">
    <name type="scientific">Spironucleus salmonicida</name>
    <dbReference type="NCBI Taxonomy" id="348837"/>
    <lineage>
        <taxon>Eukaryota</taxon>
        <taxon>Metamonada</taxon>
        <taxon>Diplomonadida</taxon>
        <taxon>Hexamitidae</taxon>
        <taxon>Hexamitinae</taxon>
        <taxon>Spironucleus</taxon>
    </lineage>
</organism>
<dbReference type="EMBL" id="KI545972">
    <property type="protein sequence ID" value="EST48913.1"/>
    <property type="molecule type" value="Genomic_DNA"/>
</dbReference>
<dbReference type="VEuPathDB" id="GiardiaDB:SS50377_20730"/>
<protein>
    <submittedName>
        <fullName evidence="1">Uncharacterized protein</fullName>
    </submittedName>
</protein>
<dbReference type="AlphaFoldDB" id="V6LXD7"/>
<evidence type="ECO:0000313" key="1">
    <source>
        <dbReference type="EMBL" id="EST48913.1"/>
    </source>
</evidence>